<accession>A0A836BT84</accession>
<dbReference type="PANTHER" id="PTHR48420">
    <property type="entry name" value="NON-HAEM DIOXYGENASE N-TERMINAL DOMAIN-CONTAINING PROTEIN"/>
    <property type="match status" value="1"/>
</dbReference>
<dbReference type="EMBL" id="JAEHOE010000110">
    <property type="protein sequence ID" value="KAG2486583.1"/>
    <property type="molecule type" value="Genomic_DNA"/>
</dbReference>
<feature type="compositionally biased region" description="Polar residues" evidence="1">
    <location>
        <begin position="178"/>
        <end position="189"/>
    </location>
</feature>
<organism evidence="2 3">
    <name type="scientific">Edaphochlamys debaryana</name>
    <dbReference type="NCBI Taxonomy" id="47281"/>
    <lineage>
        <taxon>Eukaryota</taxon>
        <taxon>Viridiplantae</taxon>
        <taxon>Chlorophyta</taxon>
        <taxon>core chlorophytes</taxon>
        <taxon>Chlorophyceae</taxon>
        <taxon>CS clade</taxon>
        <taxon>Chlamydomonadales</taxon>
        <taxon>Chlamydomonadales incertae sedis</taxon>
        <taxon>Edaphochlamys</taxon>
    </lineage>
</organism>
<dbReference type="PANTHER" id="PTHR48420:SF1">
    <property type="entry name" value="NON-HAEM DIOXYGENASE N-TERMINAL DOMAIN-CONTAINING PROTEIN"/>
    <property type="match status" value="1"/>
</dbReference>
<name>A0A836BT84_9CHLO</name>
<comment type="caution">
    <text evidence="2">The sequence shown here is derived from an EMBL/GenBank/DDBJ whole genome shotgun (WGS) entry which is preliminary data.</text>
</comment>
<evidence type="ECO:0000256" key="1">
    <source>
        <dbReference type="SAM" id="MobiDB-lite"/>
    </source>
</evidence>
<evidence type="ECO:0000313" key="3">
    <source>
        <dbReference type="Proteomes" id="UP000612055"/>
    </source>
</evidence>
<dbReference type="InterPro" id="IPR027443">
    <property type="entry name" value="IPNS-like_sf"/>
</dbReference>
<reference evidence="2" key="1">
    <citation type="journal article" date="2020" name="bioRxiv">
        <title>Comparative genomics of Chlamydomonas.</title>
        <authorList>
            <person name="Craig R.J."/>
            <person name="Hasan A.R."/>
            <person name="Ness R.W."/>
            <person name="Keightley P.D."/>
        </authorList>
    </citation>
    <scope>NUCLEOTIDE SEQUENCE</scope>
    <source>
        <strain evidence="2">CCAP 11/70</strain>
    </source>
</reference>
<dbReference type="SUPFAM" id="SSF51197">
    <property type="entry name" value="Clavaminate synthase-like"/>
    <property type="match status" value="1"/>
</dbReference>
<proteinExistence type="predicted"/>
<feature type="region of interest" description="Disordered" evidence="1">
    <location>
        <begin position="1"/>
        <end position="54"/>
    </location>
</feature>
<dbReference type="Proteomes" id="UP000612055">
    <property type="component" value="Unassembled WGS sequence"/>
</dbReference>
<dbReference type="Gene3D" id="2.60.120.330">
    <property type="entry name" value="B-lactam Antibiotic, Isopenicillin N Synthase, Chain"/>
    <property type="match status" value="1"/>
</dbReference>
<gene>
    <name evidence="2" type="ORF">HYH03_014753</name>
</gene>
<keyword evidence="3" id="KW-1185">Reference proteome</keyword>
<dbReference type="OrthoDB" id="438224at2759"/>
<sequence length="445" mass="47751">MRALDMRTHSALLPGRSAPAQPLLRRPAQRVLPQAFAEERSTGPGAAPKPVPAPVAPTRTLVTFDYADLVAGKDLSAAIEEAYGPNGLGALVVANIPQYPELRRRLLPLAAKLANLDPKVLASLEDPESHYSFGWSLGREALSDGRPDSFKGSFYANPLADDQLVSSADDFRPRPQSRPANGNGVSSSGRLTRSMVKVAALRAAHPGYYRRNLWPSSPDGLSELEPAFKALGRLVCSVGYELMEGCDRYVASRLGAQPGKLSGVFQRSMNPKARLLHYFPTPQLEGPAQTAPQDWCGWHYDHGSLTGLTSALYLDARGQEVPCPDPAAGLYIQDRAGSVVRAAIPADCLAFQVGEALQVHSGGLLRATPHAVRAAAGPAAAGVSRNTFAVFMQPDVDEPMQPPPGVSPQQVAIGQWQPGTTFGQFAEATFEKYYPKSKAMQPQRQ</sequence>
<feature type="region of interest" description="Disordered" evidence="1">
    <location>
        <begin position="168"/>
        <end position="189"/>
    </location>
</feature>
<evidence type="ECO:0008006" key="4">
    <source>
        <dbReference type="Google" id="ProtNLM"/>
    </source>
</evidence>
<dbReference type="AlphaFoldDB" id="A0A836BT84"/>
<protein>
    <recommendedName>
        <fullName evidence="4">Fe2OG dioxygenase domain-containing protein</fullName>
    </recommendedName>
</protein>
<evidence type="ECO:0000313" key="2">
    <source>
        <dbReference type="EMBL" id="KAG2486583.1"/>
    </source>
</evidence>